<dbReference type="Gene3D" id="3.10.490.10">
    <property type="entry name" value="Gamma-glutamyl cyclotransferase-like"/>
    <property type="match status" value="1"/>
</dbReference>
<dbReference type="Pfam" id="PF12710">
    <property type="entry name" value="HAD"/>
    <property type="match status" value="1"/>
</dbReference>
<proteinExistence type="predicted"/>
<dbReference type="SUPFAM" id="SSF110857">
    <property type="entry name" value="Gamma-glutamyl cyclotransferase-like"/>
    <property type="match status" value="1"/>
</dbReference>
<dbReference type="Proteomes" id="UP001550378">
    <property type="component" value="Unassembled WGS sequence"/>
</dbReference>
<evidence type="ECO:0000256" key="1">
    <source>
        <dbReference type="ARBA" id="ARBA00022679"/>
    </source>
</evidence>
<reference evidence="4 5" key="1">
    <citation type="submission" date="2024-06" db="EMBL/GenBank/DDBJ databases">
        <title>The Natural Products Discovery Center: Release of the First 8490 Sequenced Strains for Exploring Actinobacteria Biosynthetic Diversity.</title>
        <authorList>
            <person name="Kalkreuter E."/>
            <person name="Kautsar S.A."/>
            <person name="Yang D."/>
            <person name="Bader C.D."/>
            <person name="Teijaro C.N."/>
            <person name="Fluegel L."/>
            <person name="Davis C.M."/>
            <person name="Simpson J.R."/>
            <person name="Lauterbach L."/>
            <person name="Steele A.D."/>
            <person name="Gui C."/>
            <person name="Meng S."/>
            <person name="Li G."/>
            <person name="Viehrig K."/>
            <person name="Ye F."/>
            <person name="Su P."/>
            <person name="Kiefer A.F."/>
            <person name="Nichols A."/>
            <person name="Cepeda A.J."/>
            <person name="Yan W."/>
            <person name="Fan B."/>
            <person name="Jiang Y."/>
            <person name="Adhikari A."/>
            <person name="Zheng C.-J."/>
            <person name="Schuster L."/>
            <person name="Cowan T.M."/>
            <person name="Smanski M.J."/>
            <person name="Chevrette M.G."/>
            <person name="De Carvalho L.P.S."/>
            <person name="Shen B."/>
        </authorList>
    </citation>
    <scope>NUCLEOTIDE SEQUENCE [LARGE SCALE GENOMIC DNA]</scope>
    <source>
        <strain evidence="4 5">NPDC006337</strain>
    </source>
</reference>
<dbReference type="InterPro" id="IPR045038">
    <property type="entry name" value="AIG2-like"/>
</dbReference>
<dbReference type="InterPro" id="IPR023198">
    <property type="entry name" value="PGP-like_dom2"/>
</dbReference>
<accession>A0ABV2W344</accession>
<dbReference type="InterPro" id="IPR013024">
    <property type="entry name" value="GGCT-like"/>
</dbReference>
<evidence type="ECO:0000313" key="4">
    <source>
        <dbReference type="EMBL" id="MEU0707586.1"/>
    </source>
</evidence>
<dbReference type="EMBL" id="JBEXZR010000006">
    <property type="protein sequence ID" value="MEU0707586.1"/>
    <property type="molecule type" value="Genomic_DNA"/>
</dbReference>
<protein>
    <recommendedName>
        <fullName evidence="2">Putative gamma-glutamylcyclotransferase</fullName>
    </recommendedName>
</protein>
<sequence>MILVLWDIDRTLVYTGDIDRRVFRETFTSVVGRPPTALPARGTGITMPLAVRELLRAHEVPEHSVETLAARIVAELPGRLSGYREVLASEGVILPGAVAALDAVHQAEDLIATVVTGNLRGSAETKLSSLGLASYLDTTIGGFASDDPHHPALVRIAQDRAAAKHGGLFDRTNTVIVGDSLEDVRTGLEGGAKVIGVASGTTTTEQLRAAGAHHVLPDLTDTVTLLDLINETHAQTSVGPRYHRLSRNPDVLFCYGTLRFDAVLESLLGRVPQKKPATAPGYRAAALQDRVYPGLVSDEEGGAATGVVLTDLTDKEWHILDAFEDKWYGLQEVQLSNRERAWTYVWTGGDVRVDDWDAAEFEAQHLAAYAARCARLAPGLAAGRPKGE</sequence>
<dbReference type="PANTHER" id="PTHR31544:SF2">
    <property type="entry name" value="AIG2-LIKE PROTEIN D"/>
    <property type="match status" value="1"/>
</dbReference>
<gene>
    <name evidence="4" type="ORF">ABZ508_09425</name>
</gene>
<dbReference type="CDD" id="cd06661">
    <property type="entry name" value="GGCT_like"/>
    <property type="match status" value="1"/>
</dbReference>
<dbReference type="Gene3D" id="3.40.50.1000">
    <property type="entry name" value="HAD superfamily/HAD-like"/>
    <property type="match status" value="1"/>
</dbReference>
<comment type="caution">
    <text evidence="4">The sequence shown here is derived from an EMBL/GenBank/DDBJ whole genome shotgun (WGS) entry which is preliminary data.</text>
</comment>
<evidence type="ECO:0000313" key="5">
    <source>
        <dbReference type="Proteomes" id="UP001550378"/>
    </source>
</evidence>
<dbReference type="Gene3D" id="1.10.150.240">
    <property type="entry name" value="Putative phosphatase, domain 2"/>
    <property type="match status" value="1"/>
</dbReference>
<keyword evidence="5" id="KW-1185">Reference proteome</keyword>
<evidence type="ECO:0000259" key="3">
    <source>
        <dbReference type="Pfam" id="PF06094"/>
    </source>
</evidence>
<dbReference type="InterPro" id="IPR036412">
    <property type="entry name" value="HAD-like_sf"/>
</dbReference>
<feature type="domain" description="Gamma-glutamylcyclotransferase AIG2-like" evidence="3">
    <location>
        <begin position="252"/>
        <end position="348"/>
    </location>
</feature>
<dbReference type="InterPro" id="IPR036568">
    <property type="entry name" value="GGCT-like_sf"/>
</dbReference>
<evidence type="ECO:0000256" key="2">
    <source>
        <dbReference type="ARBA" id="ARBA00030602"/>
    </source>
</evidence>
<dbReference type="Pfam" id="PF06094">
    <property type="entry name" value="GGACT"/>
    <property type="match status" value="1"/>
</dbReference>
<dbReference type="InterPro" id="IPR009288">
    <property type="entry name" value="AIG2-like_dom"/>
</dbReference>
<dbReference type="PANTHER" id="PTHR31544">
    <property type="entry name" value="AIG2-LIKE PROTEIN D"/>
    <property type="match status" value="1"/>
</dbReference>
<keyword evidence="1" id="KW-0808">Transferase</keyword>
<dbReference type="InterPro" id="IPR023214">
    <property type="entry name" value="HAD_sf"/>
</dbReference>
<name>A0ABV2W344_9ACTN</name>
<dbReference type="SUPFAM" id="SSF56784">
    <property type="entry name" value="HAD-like"/>
    <property type="match status" value="1"/>
</dbReference>
<dbReference type="RefSeq" id="WP_356581615.1">
    <property type="nucleotide sequence ID" value="NZ_JBEXZO010000041.1"/>
</dbReference>
<organism evidence="4 5">
    <name type="scientific">Streptomyces lavendulocolor</name>
    <dbReference type="NCBI Taxonomy" id="67316"/>
    <lineage>
        <taxon>Bacteria</taxon>
        <taxon>Bacillati</taxon>
        <taxon>Actinomycetota</taxon>
        <taxon>Actinomycetes</taxon>
        <taxon>Kitasatosporales</taxon>
        <taxon>Streptomycetaceae</taxon>
        <taxon>Streptomyces</taxon>
    </lineage>
</organism>